<proteinExistence type="predicted"/>
<comment type="caution">
    <text evidence="1">The sequence shown here is derived from an EMBL/GenBank/DDBJ whole genome shotgun (WGS) entry which is preliminary data.</text>
</comment>
<name>A0A2A2I1K5_9GAMM</name>
<dbReference type="EMBL" id="QEKQ01000001">
    <property type="protein sequence ID" value="PVY79050.1"/>
    <property type="molecule type" value="Genomic_DNA"/>
</dbReference>
<dbReference type="Proteomes" id="UP000218332">
    <property type="component" value="Unassembled WGS sequence"/>
</dbReference>
<reference evidence="2 4" key="2">
    <citation type="submission" date="2018-04" db="EMBL/GenBank/DDBJ databases">
        <title>Genomic Encyclopedia of Type Strains, Phase IV (KMG-IV): sequencing the most valuable type-strain genomes for metagenomic binning, comparative biology and taxonomic classification.</title>
        <authorList>
            <person name="Goeker M."/>
        </authorList>
    </citation>
    <scope>NUCLEOTIDE SEQUENCE [LARGE SCALE GENOMIC DNA]</scope>
    <source>
        <strain evidence="2 4">DSM 28688</strain>
    </source>
</reference>
<dbReference type="EMBL" id="NMPM01000074">
    <property type="protein sequence ID" value="PAV25186.1"/>
    <property type="molecule type" value="Genomic_DNA"/>
</dbReference>
<dbReference type="PROSITE" id="PS51257">
    <property type="entry name" value="PROKAR_LIPOPROTEIN"/>
    <property type="match status" value="1"/>
</dbReference>
<gene>
    <name evidence="2" type="ORF">C8D92_101256</name>
    <name evidence="1" type="ORF">CF392_12290</name>
</gene>
<evidence type="ECO:0000313" key="1">
    <source>
        <dbReference type="EMBL" id="PAV25186.1"/>
    </source>
</evidence>
<evidence type="ECO:0000313" key="3">
    <source>
        <dbReference type="Proteomes" id="UP000218332"/>
    </source>
</evidence>
<dbReference type="Proteomes" id="UP000245887">
    <property type="component" value="Unassembled WGS sequence"/>
</dbReference>
<dbReference type="AlphaFoldDB" id="A0A2A2I1K5"/>
<accession>A0A2A2I1K5</accession>
<evidence type="ECO:0000313" key="4">
    <source>
        <dbReference type="Proteomes" id="UP000245887"/>
    </source>
</evidence>
<protein>
    <submittedName>
        <fullName evidence="1">Uncharacterized protein</fullName>
    </submittedName>
</protein>
<dbReference type="OrthoDB" id="9791183at2"/>
<sequence>MIRTLVGAGLLLTLTGCLDGPGPDAGGDGLAEPDYTGGPTAAGLYKGLTNNGEDVVGAVLENGDYFFLYSADAGDTFTGGIEGAFIGRLSATNSDLESSDDIDFNLDGAVLSYDLGGAYTSGQALMGEVNYDTEDADFVRFTTDYDDQFDQSVSLSDVAGEYTGDTISRAREEAAAVIVEADGTLSGIDALGCTLSGTIAARPNSNLFDIAFTYEPASTNDCPDAHAGQGFEGWGYVDDQEQALVMVAQRPDDREVATFFIGQP</sequence>
<evidence type="ECO:0000313" key="2">
    <source>
        <dbReference type="EMBL" id="PVY79050.1"/>
    </source>
</evidence>
<organism evidence="1 3">
    <name type="scientific">Tamilnaduibacter salinus</name>
    <dbReference type="NCBI Taxonomy" id="1484056"/>
    <lineage>
        <taxon>Bacteria</taxon>
        <taxon>Pseudomonadati</taxon>
        <taxon>Pseudomonadota</taxon>
        <taxon>Gammaproteobacteria</taxon>
        <taxon>Pseudomonadales</taxon>
        <taxon>Marinobacteraceae</taxon>
        <taxon>Tamilnaduibacter</taxon>
    </lineage>
</organism>
<dbReference type="RefSeq" id="WP_095611748.1">
    <property type="nucleotide sequence ID" value="NZ_NMPM01000074.1"/>
</dbReference>
<reference evidence="1 3" key="1">
    <citation type="submission" date="2017-07" db="EMBL/GenBank/DDBJ databases">
        <title>Tamlnaduibacter salinus (Mi-7) genome sequencing.</title>
        <authorList>
            <person name="Verma A."/>
            <person name="Krishnamurthi S."/>
        </authorList>
    </citation>
    <scope>NUCLEOTIDE SEQUENCE [LARGE SCALE GENOMIC DNA]</scope>
    <source>
        <strain evidence="1 3">Mi-7</strain>
    </source>
</reference>
<keyword evidence="3" id="KW-1185">Reference proteome</keyword>